<protein>
    <submittedName>
        <fullName evidence="1">Uncharacterized protein</fullName>
    </submittedName>
</protein>
<name>A0A0A9G7U9_ARUDO</name>
<sequence>MSPRAGSALNGSWALMRSEGWREGSWA</sequence>
<dbReference type="AlphaFoldDB" id="A0A0A9G7U9"/>
<dbReference type="EMBL" id="GBRH01176771">
    <property type="protein sequence ID" value="JAE21125.1"/>
    <property type="molecule type" value="Transcribed_RNA"/>
</dbReference>
<reference evidence="1" key="2">
    <citation type="journal article" date="2015" name="Data Brief">
        <title>Shoot transcriptome of the giant reed, Arundo donax.</title>
        <authorList>
            <person name="Barrero R.A."/>
            <person name="Guerrero F.D."/>
            <person name="Moolhuijzen P."/>
            <person name="Goolsby J.A."/>
            <person name="Tidwell J."/>
            <person name="Bellgard S.E."/>
            <person name="Bellgard M.I."/>
        </authorList>
    </citation>
    <scope>NUCLEOTIDE SEQUENCE</scope>
    <source>
        <tissue evidence="1">Shoot tissue taken approximately 20 cm above the soil surface</tissue>
    </source>
</reference>
<organism evidence="1">
    <name type="scientific">Arundo donax</name>
    <name type="common">Giant reed</name>
    <name type="synonym">Donax arundinaceus</name>
    <dbReference type="NCBI Taxonomy" id="35708"/>
    <lineage>
        <taxon>Eukaryota</taxon>
        <taxon>Viridiplantae</taxon>
        <taxon>Streptophyta</taxon>
        <taxon>Embryophyta</taxon>
        <taxon>Tracheophyta</taxon>
        <taxon>Spermatophyta</taxon>
        <taxon>Magnoliopsida</taxon>
        <taxon>Liliopsida</taxon>
        <taxon>Poales</taxon>
        <taxon>Poaceae</taxon>
        <taxon>PACMAD clade</taxon>
        <taxon>Arundinoideae</taxon>
        <taxon>Arundineae</taxon>
        <taxon>Arundo</taxon>
    </lineage>
</organism>
<proteinExistence type="predicted"/>
<reference evidence="1" key="1">
    <citation type="submission" date="2014-09" db="EMBL/GenBank/DDBJ databases">
        <authorList>
            <person name="Magalhaes I.L.F."/>
            <person name="Oliveira U."/>
            <person name="Santos F.R."/>
            <person name="Vidigal T.H.D.A."/>
            <person name="Brescovit A.D."/>
            <person name="Santos A.J."/>
        </authorList>
    </citation>
    <scope>NUCLEOTIDE SEQUENCE</scope>
    <source>
        <tissue evidence="1">Shoot tissue taken approximately 20 cm above the soil surface</tissue>
    </source>
</reference>
<accession>A0A0A9G7U9</accession>
<evidence type="ECO:0000313" key="1">
    <source>
        <dbReference type="EMBL" id="JAE21125.1"/>
    </source>
</evidence>